<dbReference type="EMBL" id="GL385400">
    <property type="protein sequence ID" value="EJT71765.1"/>
    <property type="molecule type" value="Genomic_DNA"/>
</dbReference>
<keyword evidence="4" id="KW-1185">Reference proteome</keyword>
<name>J3PBZ5_GAET3</name>
<reference evidence="2" key="3">
    <citation type="submission" date="2010-09" db="EMBL/GenBank/DDBJ databases">
        <title>Annotation of Gaeumannomyces graminis var. tritici R3-111a-1.</title>
        <authorList>
            <consortium name="The Broad Institute Genome Sequencing Platform"/>
            <person name="Ma L.-J."/>
            <person name="Dead R."/>
            <person name="Young S.K."/>
            <person name="Zeng Q."/>
            <person name="Gargeya S."/>
            <person name="Fitzgerald M."/>
            <person name="Haas B."/>
            <person name="Abouelleil A."/>
            <person name="Alvarado L."/>
            <person name="Arachchi H.M."/>
            <person name="Berlin A."/>
            <person name="Brown A."/>
            <person name="Chapman S.B."/>
            <person name="Chen Z."/>
            <person name="Dunbar C."/>
            <person name="Freedman E."/>
            <person name="Gearin G."/>
            <person name="Gellesch M."/>
            <person name="Goldberg J."/>
            <person name="Griggs A."/>
            <person name="Gujja S."/>
            <person name="Heiman D."/>
            <person name="Howarth C."/>
            <person name="Larson L."/>
            <person name="Lui A."/>
            <person name="MacDonald P.J.P."/>
            <person name="Mehta T."/>
            <person name="Montmayeur A."/>
            <person name="Murphy C."/>
            <person name="Neiman D."/>
            <person name="Pearson M."/>
            <person name="Priest M."/>
            <person name="Roberts A."/>
            <person name="Saif S."/>
            <person name="Shea T."/>
            <person name="Shenoy N."/>
            <person name="Sisk P."/>
            <person name="Stolte C."/>
            <person name="Sykes S."/>
            <person name="Yandava C."/>
            <person name="Wortman J."/>
            <person name="Nusbaum C."/>
            <person name="Birren B."/>
        </authorList>
    </citation>
    <scope>NUCLEOTIDE SEQUENCE</scope>
    <source>
        <strain evidence="2">R3-111a-1</strain>
    </source>
</reference>
<dbReference type="HOGENOM" id="CLU_1326610_0_0_1"/>
<dbReference type="VEuPathDB" id="FungiDB:GGTG_11019"/>
<feature type="chain" id="PRO_5015095180" description="Ig-like domain-containing protein" evidence="1">
    <location>
        <begin position="20"/>
        <end position="209"/>
    </location>
</feature>
<dbReference type="Proteomes" id="UP000006039">
    <property type="component" value="Unassembled WGS sequence"/>
</dbReference>
<feature type="signal peptide" evidence="1">
    <location>
        <begin position="1"/>
        <end position="19"/>
    </location>
</feature>
<keyword evidence="1" id="KW-0732">Signal</keyword>
<evidence type="ECO:0000313" key="4">
    <source>
        <dbReference type="Proteomes" id="UP000006039"/>
    </source>
</evidence>
<dbReference type="AlphaFoldDB" id="J3PBZ5"/>
<evidence type="ECO:0000256" key="1">
    <source>
        <dbReference type="SAM" id="SignalP"/>
    </source>
</evidence>
<protein>
    <recommendedName>
        <fullName evidence="5">Ig-like domain-containing protein</fullName>
    </recommendedName>
</protein>
<evidence type="ECO:0008006" key="5">
    <source>
        <dbReference type="Google" id="ProtNLM"/>
    </source>
</evidence>
<gene>
    <name evidence="3" type="primary">20351477</name>
    <name evidence="2" type="ORF">GGTG_11019</name>
</gene>
<reference evidence="2" key="2">
    <citation type="submission" date="2010-07" db="EMBL/GenBank/DDBJ databases">
        <authorList>
            <consortium name="The Broad Institute Genome Sequencing Platform"/>
            <consortium name="Broad Institute Genome Sequencing Center for Infectious Disease"/>
            <person name="Ma L.-J."/>
            <person name="Dead R."/>
            <person name="Young S."/>
            <person name="Zeng Q."/>
            <person name="Koehrsen M."/>
            <person name="Alvarado L."/>
            <person name="Berlin A."/>
            <person name="Chapman S.B."/>
            <person name="Chen Z."/>
            <person name="Freedman E."/>
            <person name="Gellesch M."/>
            <person name="Goldberg J."/>
            <person name="Griggs A."/>
            <person name="Gujja S."/>
            <person name="Heilman E.R."/>
            <person name="Heiman D."/>
            <person name="Hepburn T."/>
            <person name="Howarth C."/>
            <person name="Jen D."/>
            <person name="Larson L."/>
            <person name="Mehta T."/>
            <person name="Neiman D."/>
            <person name="Pearson M."/>
            <person name="Roberts A."/>
            <person name="Saif S."/>
            <person name="Shea T."/>
            <person name="Shenoy N."/>
            <person name="Sisk P."/>
            <person name="Stolte C."/>
            <person name="Sykes S."/>
            <person name="Walk T."/>
            <person name="White J."/>
            <person name="Yandava C."/>
            <person name="Haas B."/>
            <person name="Nusbaum C."/>
            <person name="Birren B."/>
        </authorList>
    </citation>
    <scope>NUCLEOTIDE SEQUENCE</scope>
    <source>
        <strain evidence="2">R3-111a-1</strain>
    </source>
</reference>
<accession>J3PBZ5</accession>
<evidence type="ECO:0000313" key="3">
    <source>
        <dbReference type="EnsemblFungi" id="EJT71765"/>
    </source>
</evidence>
<dbReference type="OrthoDB" id="5361405at2759"/>
<evidence type="ECO:0000313" key="2">
    <source>
        <dbReference type="EMBL" id="EJT71765.1"/>
    </source>
</evidence>
<organism evidence="2">
    <name type="scientific">Gaeumannomyces tritici (strain R3-111a-1)</name>
    <name type="common">Wheat and barley take-all root rot fungus</name>
    <name type="synonym">Gaeumannomyces graminis var. tritici</name>
    <dbReference type="NCBI Taxonomy" id="644352"/>
    <lineage>
        <taxon>Eukaryota</taxon>
        <taxon>Fungi</taxon>
        <taxon>Dikarya</taxon>
        <taxon>Ascomycota</taxon>
        <taxon>Pezizomycotina</taxon>
        <taxon>Sordariomycetes</taxon>
        <taxon>Sordariomycetidae</taxon>
        <taxon>Magnaporthales</taxon>
        <taxon>Magnaporthaceae</taxon>
        <taxon>Gaeumannomyces</taxon>
    </lineage>
</organism>
<reference evidence="3" key="5">
    <citation type="submission" date="2018-04" db="UniProtKB">
        <authorList>
            <consortium name="EnsemblFungi"/>
        </authorList>
    </citation>
    <scope>IDENTIFICATION</scope>
    <source>
        <strain evidence="3">R3-111a-1</strain>
    </source>
</reference>
<dbReference type="eggNOG" id="ENOG502RKXB">
    <property type="taxonomic scope" value="Eukaryota"/>
</dbReference>
<reference evidence="4" key="1">
    <citation type="submission" date="2010-07" db="EMBL/GenBank/DDBJ databases">
        <title>The genome sequence of Gaeumannomyces graminis var. tritici strain R3-111a-1.</title>
        <authorList>
            <consortium name="The Broad Institute Genome Sequencing Platform"/>
            <person name="Ma L.-J."/>
            <person name="Dead R."/>
            <person name="Young S."/>
            <person name="Zeng Q."/>
            <person name="Koehrsen M."/>
            <person name="Alvarado L."/>
            <person name="Berlin A."/>
            <person name="Chapman S.B."/>
            <person name="Chen Z."/>
            <person name="Freedman E."/>
            <person name="Gellesch M."/>
            <person name="Goldberg J."/>
            <person name="Griggs A."/>
            <person name="Gujja S."/>
            <person name="Heilman E.R."/>
            <person name="Heiman D."/>
            <person name="Hepburn T."/>
            <person name="Howarth C."/>
            <person name="Jen D."/>
            <person name="Larson L."/>
            <person name="Mehta T."/>
            <person name="Neiman D."/>
            <person name="Pearson M."/>
            <person name="Roberts A."/>
            <person name="Saif S."/>
            <person name="Shea T."/>
            <person name="Shenoy N."/>
            <person name="Sisk P."/>
            <person name="Stolte C."/>
            <person name="Sykes S."/>
            <person name="Walk T."/>
            <person name="White J."/>
            <person name="Yandava C."/>
            <person name="Haas B."/>
            <person name="Nusbaum C."/>
            <person name="Birren B."/>
        </authorList>
    </citation>
    <scope>NUCLEOTIDE SEQUENCE [LARGE SCALE GENOMIC DNA]</scope>
    <source>
        <strain evidence="4">R3-111a-1</strain>
    </source>
</reference>
<sequence length="209" mass="21565">MRTSTVAQSLLLTATGVAAAGRYCSWPIQRTISSVEPIWTAPELVAGVFVGPSSTTGTISSGYTFTKSWTITGGVTGSASLPGIGSLGVSASYGTTTAQGTSLTVSVSCPANVRCGIMASTYVLKVTGTETLFSCGSPDKYDTTFPCRDSAPKQCPNTVWGVTPGQTKPFTAYLPLAQSKSNVNQLLSVNYNACTAGTPYQGIQPCPGY</sequence>
<dbReference type="GeneID" id="20351477"/>
<dbReference type="RefSeq" id="XP_009227162.1">
    <property type="nucleotide sequence ID" value="XM_009228898.1"/>
</dbReference>
<proteinExistence type="predicted"/>
<dbReference type="EnsemblFungi" id="EJT71765">
    <property type="protein sequence ID" value="EJT71765"/>
    <property type="gene ID" value="GGTG_11019"/>
</dbReference>
<reference evidence="3" key="4">
    <citation type="journal article" date="2015" name="G3 (Bethesda)">
        <title>Genome sequences of three phytopathogenic species of the Magnaporthaceae family of fungi.</title>
        <authorList>
            <person name="Okagaki L.H."/>
            <person name="Nunes C.C."/>
            <person name="Sailsbery J."/>
            <person name="Clay B."/>
            <person name="Brown D."/>
            <person name="John T."/>
            <person name="Oh Y."/>
            <person name="Young N."/>
            <person name="Fitzgerald M."/>
            <person name="Haas B.J."/>
            <person name="Zeng Q."/>
            <person name="Young S."/>
            <person name="Adiconis X."/>
            <person name="Fan L."/>
            <person name="Levin J.Z."/>
            <person name="Mitchell T.K."/>
            <person name="Okubara P.A."/>
            <person name="Farman M.L."/>
            <person name="Kohn L.M."/>
            <person name="Birren B."/>
            <person name="Ma L.-J."/>
            <person name="Dean R.A."/>
        </authorList>
    </citation>
    <scope>NUCLEOTIDE SEQUENCE</scope>
    <source>
        <strain evidence="3">R3-111a-1</strain>
    </source>
</reference>